<gene>
    <name evidence="2" type="ordered locus">Deipe_0450</name>
</gene>
<organism evidence="2 3">
    <name type="scientific">Deinococcus peraridilitoris (strain DSM 19664 / LMG 22246 / CIP 109416 / KR-200)</name>
    <dbReference type="NCBI Taxonomy" id="937777"/>
    <lineage>
        <taxon>Bacteria</taxon>
        <taxon>Thermotogati</taxon>
        <taxon>Deinococcota</taxon>
        <taxon>Deinococci</taxon>
        <taxon>Deinococcales</taxon>
        <taxon>Deinococcaceae</taxon>
        <taxon>Deinococcus</taxon>
    </lineage>
</organism>
<proteinExistence type="predicted"/>
<keyword evidence="3" id="KW-1185">Reference proteome</keyword>
<dbReference type="Proteomes" id="UP000010467">
    <property type="component" value="Chromosome"/>
</dbReference>
<name>K9ZWT9_DEIPD</name>
<dbReference type="RefSeq" id="WP_015234356.1">
    <property type="nucleotide sequence ID" value="NC_019793.1"/>
</dbReference>
<dbReference type="PATRIC" id="fig|937777.3.peg.457"/>
<accession>K9ZWT9</accession>
<dbReference type="KEGG" id="dpd:Deipe_0450"/>
<feature type="region of interest" description="Disordered" evidence="1">
    <location>
        <begin position="1"/>
        <end position="26"/>
    </location>
</feature>
<protein>
    <submittedName>
        <fullName evidence="2">Uncharacterized protein</fullName>
    </submittedName>
</protein>
<sequence length="51" mass="6459">MHPNDKVAQRRERKKANREKRREEQLEREWHREMLELYKSETPKDERVRGV</sequence>
<dbReference type="HOGENOM" id="CLU_3098038_0_0_0"/>
<evidence type="ECO:0000313" key="3">
    <source>
        <dbReference type="Proteomes" id="UP000010467"/>
    </source>
</evidence>
<evidence type="ECO:0000313" key="2">
    <source>
        <dbReference type="EMBL" id="AFZ66046.1"/>
    </source>
</evidence>
<dbReference type="EMBL" id="CP003382">
    <property type="protein sequence ID" value="AFZ66046.1"/>
    <property type="molecule type" value="Genomic_DNA"/>
</dbReference>
<evidence type="ECO:0000256" key="1">
    <source>
        <dbReference type="SAM" id="MobiDB-lite"/>
    </source>
</evidence>
<dbReference type="AlphaFoldDB" id="K9ZWT9"/>
<feature type="compositionally biased region" description="Basic and acidic residues" evidence="1">
    <location>
        <begin position="1"/>
        <end position="10"/>
    </location>
</feature>
<reference evidence="3" key="1">
    <citation type="submission" date="2012-03" db="EMBL/GenBank/DDBJ databases">
        <title>Complete sequence of chromosome of Deinococcus peraridilitoris DSM 19664.</title>
        <authorList>
            <person name="Lucas S."/>
            <person name="Copeland A."/>
            <person name="Lapidus A."/>
            <person name="Glavina del Rio T."/>
            <person name="Dalin E."/>
            <person name="Tice H."/>
            <person name="Bruce D."/>
            <person name="Goodwin L."/>
            <person name="Pitluck S."/>
            <person name="Peters L."/>
            <person name="Mikhailova N."/>
            <person name="Lu M."/>
            <person name="Kyrpides N."/>
            <person name="Mavromatis K."/>
            <person name="Ivanova N."/>
            <person name="Brettin T."/>
            <person name="Detter J.C."/>
            <person name="Han C."/>
            <person name="Larimer F."/>
            <person name="Land M."/>
            <person name="Hauser L."/>
            <person name="Markowitz V."/>
            <person name="Cheng J.-F."/>
            <person name="Hugenholtz P."/>
            <person name="Woyke T."/>
            <person name="Wu D."/>
            <person name="Pukall R."/>
            <person name="Steenblock K."/>
            <person name="Brambilla E."/>
            <person name="Klenk H.-P."/>
            <person name="Eisen J.A."/>
        </authorList>
    </citation>
    <scope>NUCLEOTIDE SEQUENCE [LARGE SCALE GENOMIC DNA]</scope>
    <source>
        <strain evidence="3">DSM 19664 / LMG 22246 / CIP 109416 / KR-200</strain>
    </source>
</reference>
<dbReference type="STRING" id="937777.Deipe_0450"/>